<dbReference type="PANTHER" id="PTHR47032:SF1">
    <property type="entry name" value="UDP-D-XYLOSE:L-FUCOSE ALPHA-1,3-D-XYLOSYLTRANSFERASE-RELATED"/>
    <property type="match status" value="1"/>
</dbReference>
<dbReference type="InParanoid" id="E1Z7N8"/>
<evidence type="ECO:0000313" key="4">
    <source>
        <dbReference type="Proteomes" id="UP000008141"/>
    </source>
</evidence>
<sequence length="833" mass="89927">MALPSQASYKRLQQNPGLLKGDHGLLEEFEAAPWLLPARTPQLPYANLHSFEKLLALRSRPVGSLKKSITLLLFSKAWAVMAQNSIYSLVKHGGVSNHIALTWTAEDLEACADLNLPCGDVADMLVEPLKPGKKGSEREHNFLLMSWLKPAVVLRALRLGHSVMVADVDIAYAVKPLWESYLAFTQASNSDGAWLEEKPASNTGHFVLLPTPASLAFAAAWNASAAEMMKEKLTDQKALPLLEGRHYLRCNTLCRCFRAAYNLTARGERGKVAAFRTYLPSHFAYSPNWCTIGSPEWVPRIDPCDWAVLYLHIICEAEAAVKQSVLRAAGFWFVDDEKGCKPQPGSASGVPACQPLRWRLPQTEAGHYRCRSFDLGLVHGGEPAAGAVARAGVRGKAAEELFDLIKDKKSLFGGAPFADLPGGDDGLPGTEDEVPQTAQATGAPPQMPSAPRQSAYEWIQGLPYAGVHGFDELLALRSAPVAGHDKAIALLLFSKAYAVMAQNSIYSLVKHGGVRNYVALTWTAEDLEACTDLNLPCADVTDMLVEPLPSHEAVARHGERAFLAVNWLKPSALLRALEQGYAVMVADADVAYSAKPVWDSYLAFINQTQADGAWQLEEPGRASANSGHFVLLPTPASLAFAAAWNASAPEMIEQGLSEQDGLPLLETDSFVSCSSLCACFDAARNLTGQGTREDVAVLRAYLPSHFAYTQRLCATGSEAWVPRLDPCDWSVLILHANKCTAGGAPVSKREVLAASGFWFLDDADDGCKPQERSASGVPACRPLRWRQPEAELALYSCSPSPGLGLVHGGEPAAAAAMRSGELADGRSWSSTCD</sequence>
<name>E1Z7N8_CHLVA</name>
<evidence type="ECO:0000313" key="3">
    <source>
        <dbReference type="EMBL" id="EFN58203.1"/>
    </source>
</evidence>
<dbReference type="EMBL" id="GL433838">
    <property type="protein sequence ID" value="EFN58203.1"/>
    <property type="molecule type" value="Genomic_DNA"/>
</dbReference>
<protein>
    <recommendedName>
        <fullName evidence="2">Nucleotide-diphospho-sugar transferase domain-containing protein</fullName>
    </recommendedName>
</protein>
<feature type="region of interest" description="Disordered" evidence="1">
    <location>
        <begin position="422"/>
        <end position="452"/>
    </location>
</feature>
<dbReference type="PANTHER" id="PTHR47032">
    <property type="entry name" value="UDP-D-XYLOSE:L-FUCOSE ALPHA-1,3-D-XYLOSYLTRANSFERASE-RELATED"/>
    <property type="match status" value="1"/>
</dbReference>
<dbReference type="InterPro" id="IPR052636">
    <property type="entry name" value="UDP-D-xylose:L-fucose_XylT"/>
</dbReference>
<proteinExistence type="predicted"/>
<dbReference type="OrthoDB" id="69177at2759"/>
<reference evidence="3 4" key="1">
    <citation type="journal article" date="2010" name="Plant Cell">
        <title>The Chlorella variabilis NC64A genome reveals adaptation to photosymbiosis, coevolution with viruses, and cryptic sex.</title>
        <authorList>
            <person name="Blanc G."/>
            <person name="Duncan G."/>
            <person name="Agarkova I."/>
            <person name="Borodovsky M."/>
            <person name="Gurnon J."/>
            <person name="Kuo A."/>
            <person name="Lindquist E."/>
            <person name="Lucas S."/>
            <person name="Pangilinan J."/>
            <person name="Polle J."/>
            <person name="Salamov A."/>
            <person name="Terry A."/>
            <person name="Yamada T."/>
            <person name="Dunigan D.D."/>
            <person name="Grigoriev I.V."/>
            <person name="Claverie J.M."/>
            <person name="Van Etten J.L."/>
        </authorList>
    </citation>
    <scope>NUCLEOTIDE SEQUENCE [LARGE SCALE GENOMIC DNA]</scope>
    <source>
        <strain evidence="3 4">NC64A</strain>
    </source>
</reference>
<gene>
    <name evidence="3" type="ORF">CHLNCDRAFT_142063</name>
</gene>
<dbReference type="GeneID" id="17357631"/>
<evidence type="ECO:0000259" key="2">
    <source>
        <dbReference type="Pfam" id="PF03407"/>
    </source>
</evidence>
<dbReference type="KEGG" id="cvr:CHLNCDRAFT_142063"/>
<dbReference type="GO" id="GO:0016757">
    <property type="term" value="F:glycosyltransferase activity"/>
    <property type="evidence" value="ECO:0007669"/>
    <property type="project" value="TreeGrafter"/>
</dbReference>
<accession>E1Z7N8</accession>
<organism evidence="4">
    <name type="scientific">Chlorella variabilis</name>
    <name type="common">Green alga</name>
    <dbReference type="NCBI Taxonomy" id="554065"/>
    <lineage>
        <taxon>Eukaryota</taxon>
        <taxon>Viridiplantae</taxon>
        <taxon>Chlorophyta</taxon>
        <taxon>core chlorophytes</taxon>
        <taxon>Trebouxiophyceae</taxon>
        <taxon>Chlorellales</taxon>
        <taxon>Chlorellaceae</taxon>
        <taxon>Chlorella clade</taxon>
        <taxon>Chlorella</taxon>
    </lineage>
</organism>
<keyword evidence="4" id="KW-1185">Reference proteome</keyword>
<evidence type="ECO:0000256" key="1">
    <source>
        <dbReference type="SAM" id="MobiDB-lite"/>
    </source>
</evidence>
<dbReference type="InterPro" id="IPR005069">
    <property type="entry name" value="Nucl-diP-sugar_transferase"/>
</dbReference>
<feature type="domain" description="Nucleotide-diphospho-sugar transferase" evidence="2">
    <location>
        <begin position="514"/>
        <end position="739"/>
    </location>
</feature>
<dbReference type="AlphaFoldDB" id="E1Z7N8"/>
<dbReference type="Pfam" id="PF03407">
    <property type="entry name" value="Nucleotid_trans"/>
    <property type="match status" value="2"/>
</dbReference>
<dbReference type="GO" id="GO:0005794">
    <property type="term" value="C:Golgi apparatus"/>
    <property type="evidence" value="ECO:0007669"/>
    <property type="project" value="TreeGrafter"/>
</dbReference>
<dbReference type="RefSeq" id="XP_005850305.1">
    <property type="nucleotide sequence ID" value="XM_005850243.1"/>
</dbReference>
<dbReference type="Proteomes" id="UP000008141">
    <property type="component" value="Unassembled WGS sequence"/>
</dbReference>
<feature type="domain" description="Nucleotide-diphospho-sugar transferase" evidence="2">
    <location>
        <begin position="134"/>
        <end position="243"/>
    </location>
</feature>